<proteinExistence type="predicted"/>
<dbReference type="Proteomes" id="UP000481153">
    <property type="component" value="Unassembled WGS sequence"/>
</dbReference>
<comment type="caution">
    <text evidence="1">The sequence shown here is derived from an EMBL/GenBank/DDBJ whole genome shotgun (WGS) entry which is preliminary data.</text>
</comment>
<dbReference type="SUPFAM" id="SSF140860">
    <property type="entry name" value="Pseudo ankyrin repeat-like"/>
    <property type="match status" value="1"/>
</dbReference>
<protein>
    <submittedName>
        <fullName evidence="1">Uncharacterized protein</fullName>
    </submittedName>
</protein>
<dbReference type="PANTHER" id="PTHR46586:SF3">
    <property type="entry name" value="ANKYRIN REPEAT-CONTAINING PROTEIN"/>
    <property type="match status" value="1"/>
</dbReference>
<dbReference type="AlphaFoldDB" id="A0A6G0WIS8"/>
<sequence length="239" mass="26809">MSPAASRDVVLSELLLPMICSYQKGIPIVMVPLRDACNVVKMVLEPIRNRPALRTDAPLDAIVAANESLANWYATHGLDHLDQLYTDMPGSHHVVLLHAALYGFVPVVQHEHKRIRGGLHNCPWYLIDVSAAGGQYHVLQYLDSIDYTGCTTAAMDHAAINNYPAIVEWLHKNRREGCSHRVLRGVVAARNPVMLQWLVHNRPEVIKGIDDAIMKAVQTQQEDVLDWLAHISRNRQLTI</sequence>
<dbReference type="PANTHER" id="PTHR46586">
    <property type="entry name" value="ANKYRIN REPEAT-CONTAINING PROTEIN"/>
    <property type="match status" value="1"/>
</dbReference>
<evidence type="ECO:0000313" key="2">
    <source>
        <dbReference type="Proteomes" id="UP000481153"/>
    </source>
</evidence>
<evidence type="ECO:0000313" key="1">
    <source>
        <dbReference type="EMBL" id="KAF0727128.1"/>
    </source>
</evidence>
<name>A0A6G0WIS8_9STRA</name>
<reference evidence="1 2" key="1">
    <citation type="submission" date="2019-07" db="EMBL/GenBank/DDBJ databases">
        <title>Genomics analysis of Aphanomyces spp. identifies a new class of oomycete effector associated with host adaptation.</title>
        <authorList>
            <person name="Gaulin E."/>
        </authorList>
    </citation>
    <scope>NUCLEOTIDE SEQUENCE [LARGE SCALE GENOMIC DNA]</scope>
    <source>
        <strain evidence="1 2">ATCC 201684</strain>
    </source>
</reference>
<gene>
    <name evidence="1" type="ORF">Ae201684_014765</name>
</gene>
<dbReference type="InterPro" id="IPR052050">
    <property type="entry name" value="SecEffector_AnkRepeat"/>
</dbReference>
<accession>A0A6G0WIS8</accession>
<dbReference type="EMBL" id="VJMJ01000201">
    <property type="protein sequence ID" value="KAF0727128.1"/>
    <property type="molecule type" value="Genomic_DNA"/>
</dbReference>
<keyword evidence="2" id="KW-1185">Reference proteome</keyword>
<dbReference type="VEuPathDB" id="FungiDB:AeMF1_006384"/>
<organism evidence="1 2">
    <name type="scientific">Aphanomyces euteiches</name>
    <dbReference type="NCBI Taxonomy" id="100861"/>
    <lineage>
        <taxon>Eukaryota</taxon>
        <taxon>Sar</taxon>
        <taxon>Stramenopiles</taxon>
        <taxon>Oomycota</taxon>
        <taxon>Saprolegniomycetes</taxon>
        <taxon>Saprolegniales</taxon>
        <taxon>Verrucalvaceae</taxon>
        <taxon>Aphanomyces</taxon>
    </lineage>
</organism>